<dbReference type="Pfam" id="PF08568">
    <property type="entry name" value="Kinetochor_Ybp2"/>
    <property type="match status" value="1"/>
</dbReference>
<dbReference type="InterPro" id="IPR013877">
    <property type="entry name" value="YAP-bd/ALF4/Glomulin"/>
</dbReference>
<proteinExistence type="predicted"/>
<evidence type="ECO:0000256" key="1">
    <source>
        <dbReference type="SAM" id="MobiDB-lite"/>
    </source>
</evidence>
<dbReference type="Proteomes" id="UP001305414">
    <property type="component" value="Unassembled WGS sequence"/>
</dbReference>
<accession>A0AAN7UGU4</accession>
<reference evidence="2 3" key="1">
    <citation type="submission" date="2023-10" db="EMBL/GenBank/DDBJ databases">
        <title>Draft genome sequence of Xylaria bambusicola isolate GMP-LS, the root and basal stem rot pathogen of sugarcane in Indonesia.</title>
        <authorList>
            <person name="Selvaraj P."/>
            <person name="Muralishankar V."/>
            <person name="Muruganantham S."/>
            <person name="Sp S."/>
            <person name="Haryani S."/>
            <person name="Lau K.J.X."/>
            <person name="Naqvi N.I."/>
        </authorList>
    </citation>
    <scope>NUCLEOTIDE SEQUENCE [LARGE SCALE GENOMIC DNA]</scope>
    <source>
        <strain evidence="2">GMP-LS</strain>
    </source>
</reference>
<feature type="region of interest" description="Disordered" evidence="1">
    <location>
        <begin position="211"/>
        <end position="251"/>
    </location>
</feature>
<dbReference type="PANTHER" id="PTHR28020">
    <property type="entry name" value="YAP1-BINDING PROTEIN 1-RELATED"/>
    <property type="match status" value="1"/>
</dbReference>
<name>A0AAN7UGU4_9PEZI</name>
<evidence type="ECO:0000313" key="3">
    <source>
        <dbReference type="Proteomes" id="UP001305414"/>
    </source>
</evidence>
<protein>
    <submittedName>
        <fullName evidence="2">Uncharacterized protein</fullName>
    </submittedName>
</protein>
<evidence type="ECO:0000313" key="2">
    <source>
        <dbReference type="EMBL" id="KAK5627957.1"/>
    </source>
</evidence>
<dbReference type="AlphaFoldDB" id="A0AAN7UGU4"/>
<keyword evidence="3" id="KW-1185">Reference proteome</keyword>
<organism evidence="2 3">
    <name type="scientific">Xylaria bambusicola</name>
    <dbReference type="NCBI Taxonomy" id="326684"/>
    <lineage>
        <taxon>Eukaryota</taxon>
        <taxon>Fungi</taxon>
        <taxon>Dikarya</taxon>
        <taxon>Ascomycota</taxon>
        <taxon>Pezizomycotina</taxon>
        <taxon>Sordariomycetes</taxon>
        <taxon>Xylariomycetidae</taxon>
        <taxon>Xylariales</taxon>
        <taxon>Xylariaceae</taxon>
        <taxon>Xylaria</taxon>
    </lineage>
</organism>
<dbReference type="EMBL" id="JAWHQM010000006">
    <property type="protein sequence ID" value="KAK5627957.1"/>
    <property type="molecule type" value="Genomic_DNA"/>
</dbReference>
<dbReference type="InterPro" id="IPR040347">
    <property type="entry name" value="YBP1/2"/>
</dbReference>
<comment type="caution">
    <text evidence="2">The sequence shown here is derived from an EMBL/GenBank/DDBJ whole genome shotgun (WGS) entry which is preliminary data.</text>
</comment>
<dbReference type="GO" id="GO:0005737">
    <property type="term" value="C:cytoplasm"/>
    <property type="evidence" value="ECO:0007669"/>
    <property type="project" value="TreeGrafter"/>
</dbReference>
<dbReference type="PANTHER" id="PTHR28020:SF1">
    <property type="entry name" value="YAP1-BINDING PROTEIN 1-RELATED"/>
    <property type="match status" value="1"/>
</dbReference>
<sequence>MCSALEVWPALAVTVPLLWDLPPRSPHSRAIEMPELSESITAIREGAKEDRFTYLTILQYHVHTPGVLPTLNEVLQNADLTSEIGWDLVQMLIGIDGYETCLETVARLGNPREVIIKVMETLAALAKPFKEDQDDDKTSETSHFGLKPSDVPGRLISLIGILAILQRRIKTKHPSRFLGPSLVSVLEAYRPTPEVTAAVINLVRSLSGRVRPPLPTRTSSIDVANPDESGDVSKNAPDPEAEQEAPKEESLNRRLLQSFTTCILQRYVNVHQMQWSRRLLEVYHPDRIIPGTMTATQAFREDQMLQNLDAVTGQLVALLRDLGIDDCSAAFVREVLCHPSDANPLPDLDNFESVDDIHLSQGGAACLIAYWIFSADSFQADSPDPKMHLFPDHLDMMRLFLGTNPNTEIASNPGVADALLAIGLGLHHRGLVSAKETEDAAYMVYHHNLTLIAVFHPDIQVRNAATRFAGTLLHCDPDDESRLDILQDLLENCQFASLKACAVQWLQEEIISAKKDNVSNIFSKPEVIEKLQYEIFPDSNLLLIWRMMNFLNIGERTNSSSTRSRISRTFSSMAAKTWSQLAWARQLTSALPSPWLPPQ</sequence>
<gene>
    <name evidence="2" type="ORF">RRF57_003672</name>
</gene>
<dbReference type="GO" id="GO:0034599">
    <property type="term" value="P:cellular response to oxidative stress"/>
    <property type="evidence" value="ECO:0007669"/>
    <property type="project" value="InterPro"/>
</dbReference>